<dbReference type="InterPro" id="IPR036397">
    <property type="entry name" value="RNaseH_sf"/>
</dbReference>
<dbReference type="Pfam" id="PF13456">
    <property type="entry name" value="RVT_3"/>
    <property type="match status" value="1"/>
</dbReference>
<dbReference type="InterPro" id="IPR002156">
    <property type="entry name" value="RNaseH_domain"/>
</dbReference>
<gene>
    <name evidence="2" type="ORF">Cgig2_030783</name>
</gene>
<dbReference type="InterPro" id="IPR044730">
    <property type="entry name" value="RNase_H-like_dom_plant"/>
</dbReference>
<comment type="caution">
    <text evidence="2">The sequence shown here is derived from an EMBL/GenBank/DDBJ whole genome shotgun (WGS) entry which is preliminary data.</text>
</comment>
<dbReference type="GO" id="GO:0004523">
    <property type="term" value="F:RNA-DNA hybrid ribonuclease activity"/>
    <property type="evidence" value="ECO:0007669"/>
    <property type="project" value="InterPro"/>
</dbReference>
<dbReference type="AlphaFoldDB" id="A0A9Q1KT36"/>
<dbReference type="PANTHER" id="PTHR47074">
    <property type="entry name" value="BNAC02G40300D PROTEIN"/>
    <property type="match status" value="1"/>
</dbReference>
<evidence type="ECO:0000259" key="1">
    <source>
        <dbReference type="Pfam" id="PF13456"/>
    </source>
</evidence>
<dbReference type="GO" id="GO:0003676">
    <property type="term" value="F:nucleic acid binding"/>
    <property type="evidence" value="ECO:0007669"/>
    <property type="project" value="InterPro"/>
</dbReference>
<keyword evidence="3" id="KW-1185">Reference proteome</keyword>
<protein>
    <recommendedName>
        <fullName evidence="1">RNase H type-1 domain-containing protein</fullName>
    </recommendedName>
</protein>
<dbReference type="SUPFAM" id="SSF53098">
    <property type="entry name" value="Ribonuclease H-like"/>
    <property type="match status" value="1"/>
</dbReference>
<dbReference type="PANTHER" id="PTHR47074:SF11">
    <property type="entry name" value="REVERSE TRANSCRIPTASE-LIKE PROTEIN"/>
    <property type="match status" value="1"/>
</dbReference>
<dbReference type="EMBL" id="JAKOGI010000026">
    <property type="protein sequence ID" value="KAJ8448927.1"/>
    <property type="molecule type" value="Genomic_DNA"/>
</dbReference>
<dbReference type="Proteomes" id="UP001153076">
    <property type="component" value="Unassembled WGS sequence"/>
</dbReference>
<dbReference type="InterPro" id="IPR052929">
    <property type="entry name" value="RNase_H-like_EbsB-rel"/>
</dbReference>
<organism evidence="2 3">
    <name type="scientific">Carnegiea gigantea</name>
    <dbReference type="NCBI Taxonomy" id="171969"/>
    <lineage>
        <taxon>Eukaryota</taxon>
        <taxon>Viridiplantae</taxon>
        <taxon>Streptophyta</taxon>
        <taxon>Embryophyta</taxon>
        <taxon>Tracheophyta</taxon>
        <taxon>Spermatophyta</taxon>
        <taxon>Magnoliopsida</taxon>
        <taxon>eudicotyledons</taxon>
        <taxon>Gunneridae</taxon>
        <taxon>Pentapetalae</taxon>
        <taxon>Caryophyllales</taxon>
        <taxon>Cactineae</taxon>
        <taxon>Cactaceae</taxon>
        <taxon>Cactoideae</taxon>
        <taxon>Echinocereeae</taxon>
        <taxon>Carnegiea</taxon>
    </lineage>
</organism>
<evidence type="ECO:0000313" key="3">
    <source>
        <dbReference type="Proteomes" id="UP001153076"/>
    </source>
</evidence>
<name>A0A9Q1KT36_9CARY</name>
<reference evidence="2" key="1">
    <citation type="submission" date="2022-04" db="EMBL/GenBank/DDBJ databases">
        <title>Carnegiea gigantea Genome sequencing and assembly v2.</title>
        <authorList>
            <person name="Copetti D."/>
            <person name="Sanderson M.J."/>
            <person name="Burquez A."/>
            <person name="Wojciechowski M.F."/>
        </authorList>
    </citation>
    <scope>NUCLEOTIDE SEQUENCE</scope>
    <source>
        <strain evidence="2">SGP5-SGP5p</strain>
        <tissue evidence="2">Aerial part</tissue>
    </source>
</reference>
<dbReference type="CDD" id="cd06222">
    <property type="entry name" value="RNase_H_like"/>
    <property type="match status" value="1"/>
</dbReference>
<proteinExistence type="predicted"/>
<dbReference type="OrthoDB" id="8119704at2759"/>
<accession>A0A9Q1KT36</accession>
<evidence type="ECO:0000313" key="2">
    <source>
        <dbReference type="EMBL" id="KAJ8448927.1"/>
    </source>
</evidence>
<sequence>MNIDEIPIVVGGNLAKRKTDNAYTPHQGAKIRLVEATISKGVSHLDDDFSDHLPILLNLFESHTKRKKARRQHFQNFWALDHRRTENRHFRSVMDAVDKIRHMDKASLGYVKINFDGGKLGDWGQGWGVVGQDSNGNILFSAVYQYEGFHGPEHEEALACTFALRQALERGLKKIIVEGYYCNIISSLQKKSYPNKITGFVLRDILSLTSKFDSVVFRM</sequence>
<dbReference type="Gene3D" id="3.30.420.10">
    <property type="entry name" value="Ribonuclease H-like superfamily/Ribonuclease H"/>
    <property type="match status" value="1"/>
</dbReference>
<dbReference type="InterPro" id="IPR012337">
    <property type="entry name" value="RNaseH-like_sf"/>
</dbReference>
<feature type="domain" description="RNase H type-1" evidence="1">
    <location>
        <begin position="114"/>
        <end position="217"/>
    </location>
</feature>